<comment type="caution">
    <text evidence="1">The sequence shown here is derived from an EMBL/GenBank/DDBJ whole genome shotgun (WGS) entry which is preliminary data.</text>
</comment>
<dbReference type="AlphaFoldDB" id="A0A0F8YVJ1"/>
<name>A0A0F8YVJ1_9ZZZZ</name>
<sequence length="136" mass="14856">MQTRKAQRKNTTFSIALMGFGGAGKSYSALLLARGLVGEKGKILVIETEGGRIDVYDQVTDFDVHDLTAPYTVDKFLDAIYETAKMGYGCVIVDSMSSEWSGKGGLLDLADNQTNRSGGKLQYPANWKIPKAMHED</sequence>
<dbReference type="InterPro" id="IPR027417">
    <property type="entry name" value="P-loop_NTPase"/>
</dbReference>
<feature type="non-terminal residue" evidence="1">
    <location>
        <position position="136"/>
    </location>
</feature>
<accession>A0A0F8YVJ1</accession>
<evidence type="ECO:0008006" key="2">
    <source>
        <dbReference type="Google" id="ProtNLM"/>
    </source>
</evidence>
<gene>
    <name evidence="1" type="ORF">LCGC14_2773420</name>
</gene>
<reference evidence="1" key="1">
    <citation type="journal article" date="2015" name="Nature">
        <title>Complex archaea that bridge the gap between prokaryotes and eukaryotes.</title>
        <authorList>
            <person name="Spang A."/>
            <person name="Saw J.H."/>
            <person name="Jorgensen S.L."/>
            <person name="Zaremba-Niedzwiedzka K."/>
            <person name="Martijn J."/>
            <person name="Lind A.E."/>
            <person name="van Eijk R."/>
            <person name="Schleper C."/>
            <person name="Guy L."/>
            <person name="Ettema T.J."/>
        </authorList>
    </citation>
    <scope>NUCLEOTIDE SEQUENCE</scope>
</reference>
<proteinExistence type="predicted"/>
<dbReference type="SUPFAM" id="SSF52540">
    <property type="entry name" value="P-loop containing nucleoside triphosphate hydrolases"/>
    <property type="match status" value="1"/>
</dbReference>
<organism evidence="1">
    <name type="scientific">marine sediment metagenome</name>
    <dbReference type="NCBI Taxonomy" id="412755"/>
    <lineage>
        <taxon>unclassified sequences</taxon>
        <taxon>metagenomes</taxon>
        <taxon>ecological metagenomes</taxon>
    </lineage>
</organism>
<dbReference type="EMBL" id="LAZR01051316">
    <property type="protein sequence ID" value="KKK85423.1"/>
    <property type="molecule type" value="Genomic_DNA"/>
</dbReference>
<protein>
    <recommendedName>
        <fullName evidence="2">AAA domain-containing protein</fullName>
    </recommendedName>
</protein>
<evidence type="ECO:0000313" key="1">
    <source>
        <dbReference type="EMBL" id="KKK85423.1"/>
    </source>
</evidence>